<feature type="compositionally biased region" description="Polar residues" evidence="1">
    <location>
        <begin position="120"/>
        <end position="132"/>
    </location>
</feature>
<feature type="compositionally biased region" description="Basic residues" evidence="1">
    <location>
        <begin position="156"/>
        <end position="175"/>
    </location>
</feature>
<feature type="region of interest" description="Disordered" evidence="1">
    <location>
        <begin position="1"/>
        <end position="187"/>
    </location>
</feature>
<sequence>MAPGSKRRTGKQQRSKQSPADGANRDQATGERGRQTAGTPDQTAPAKSAGRKPNSTDQAGRRGEKHTAPNQARRGEPDRQQVKRGKADQTRGRAPEQARQGGAGHEIKRGKAAQARQPGRRSTGTDQNQTRPDQTRPDQTRRAAAPDQRAQQNQSRHSRRDARRRRGQMNQKRRVGTPGHQEAESST</sequence>
<comment type="caution">
    <text evidence="2">The sequence shown here is derived from an EMBL/GenBank/DDBJ whole genome shotgun (WGS) entry which is preliminary data.</text>
</comment>
<keyword evidence="3" id="KW-1185">Reference proteome</keyword>
<feature type="compositionally biased region" description="Basic residues" evidence="1">
    <location>
        <begin position="1"/>
        <end position="14"/>
    </location>
</feature>
<dbReference type="AlphaFoldDB" id="A0A8X6QI18"/>
<evidence type="ECO:0000313" key="2">
    <source>
        <dbReference type="EMBL" id="GFU14671.1"/>
    </source>
</evidence>
<evidence type="ECO:0000256" key="1">
    <source>
        <dbReference type="SAM" id="MobiDB-lite"/>
    </source>
</evidence>
<protein>
    <submittedName>
        <fullName evidence="2">Uncharacterized protein</fullName>
    </submittedName>
</protein>
<organism evidence="2 3">
    <name type="scientific">Nephila pilipes</name>
    <name type="common">Giant wood spider</name>
    <name type="synonym">Nephila maculata</name>
    <dbReference type="NCBI Taxonomy" id="299642"/>
    <lineage>
        <taxon>Eukaryota</taxon>
        <taxon>Metazoa</taxon>
        <taxon>Ecdysozoa</taxon>
        <taxon>Arthropoda</taxon>
        <taxon>Chelicerata</taxon>
        <taxon>Arachnida</taxon>
        <taxon>Araneae</taxon>
        <taxon>Araneomorphae</taxon>
        <taxon>Entelegynae</taxon>
        <taxon>Araneoidea</taxon>
        <taxon>Nephilidae</taxon>
        <taxon>Nephila</taxon>
    </lineage>
</organism>
<name>A0A8X6QI18_NEPPI</name>
<dbReference type="EMBL" id="BMAW01125937">
    <property type="protein sequence ID" value="GFU14671.1"/>
    <property type="molecule type" value="Genomic_DNA"/>
</dbReference>
<feature type="compositionally biased region" description="Low complexity" evidence="1">
    <location>
        <begin position="142"/>
        <end position="154"/>
    </location>
</feature>
<reference evidence="2" key="1">
    <citation type="submission" date="2020-08" db="EMBL/GenBank/DDBJ databases">
        <title>Multicomponent nature underlies the extraordinary mechanical properties of spider dragline silk.</title>
        <authorList>
            <person name="Kono N."/>
            <person name="Nakamura H."/>
            <person name="Mori M."/>
            <person name="Yoshida Y."/>
            <person name="Ohtoshi R."/>
            <person name="Malay A.D."/>
            <person name="Moran D.A.P."/>
            <person name="Tomita M."/>
            <person name="Numata K."/>
            <person name="Arakawa K."/>
        </authorList>
    </citation>
    <scope>NUCLEOTIDE SEQUENCE</scope>
</reference>
<dbReference type="Proteomes" id="UP000887013">
    <property type="component" value="Unassembled WGS sequence"/>
</dbReference>
<gene>
    <name evidence="2" type="ORF">NPIL_616061</name>
</gene>
<proteinExistence type="predicted"/>
<feature type="compositionally biased region" description="Basic and acidic residues" evidence="1">
    <location>
        <begin position="59"/>
        <end position="96"/>
    </location>
</feature>
<accession>A0A8X6QI18</accession>
<evidence type="ECO:0000313" key="3">
    <source>
        <dbReference type="Proteomes" id="UP000887013"/>
    </source>
</evidence>